<evidence type="ECO:0000256" key="2">
    <source>
        <dbReference type="ARBA" id="ARBA00023242"/>
    </source>
</evidence>
<reference evidence="4" key="1">
    <citation type="journal article" date="2023" name="Nat. Microbiol.">
        <title>Babesia duncani multi-omics identifies virulence factors and drug targets.</title>
        <authorList>
            <person name="Singh P."/>
            <person name="Lonardi S."/>
            <person name="Liang Q."/>
            <person name="Vydyam P."/>
            <person name="Khabirova E."/>
            <person name="Fang T."/>
            <person name="Gihaz S."/>
            <person name="Thekkiniath J."/>
            <person name="Munshi M."/>
            <person name="Abel S."/>
            <person name="Ciampossin L."/>
            <person name="Batugedara G."/>
            <person name="Gupta M."/>
            <person name="Lu X.M."/>
            <person name="Lenz T."/>
            <person name="Chakravarty S."/>
            <person name="Cornillot E."/>
            <person name="Hu Y."/>
            <person name="Ma W."/>
            <person name="Gonzalez L.M."/>
            <person name="Sanchez S."/>
            <person name="Estrada K."/>
            <person name="Sanchez-Flores A."/>
            <person name="Montero E."/>
            <person name="Harb O.S."/>
            <person name="Le Roch K.G."/>
            <person name="Mamoun C.B."/>
        </authorList>
    </citation>
    <scope>NUCLEOTIDE SEQUENCE</scope>
    <source>
        <strain evidence="4">WA1</strain>
    </source>
</reference>
<dbReference type="GO" id="GO:0005681">
    <property type="term" value="C:spliceosomal complex"/>
    <property type="evidence" value="ECO:0007669"/>
    <property type="project" value="InterPro"/>
</dbReference>
<organism evidence="4 5">
    <name type="scientific">Babesia duncani</name>
    <dbReference type="NCBI Taxonomy" id="323732"/>
    <lineage>
        <taxon>Eukaryota</taxon>
        <taxon>Sar</taxon>
        <taxon>Alveolata</taxon>
        <taxon>Apicomplexa</taxon>
        <taxon>Aconoidasida</taxon>
        <taxon>Piroplasmida</taxon>
        <taxon>Babesiidae</taxon>
        <taxon>Babesia</taxon>
    </lineage>
</organism>
<dbReference type="PANTHER" id="PTHR12786:SF2">
    <property type="entry name" value="SPLICING FACTOR 3A SUBUNIT 3"/>
    <property type="match status" value="1"/>
</dbReference>
<dbReference type="RefSeq" id="XP_067804386.1">
    <property type="nucleotide sequence ID" value="XM_067945595.1"/>
</dbReference>
<dbReference type="PANTHER" id="PTHR12786">
    <property type="entry name" value="SPLICING FACTOR SF3A-RELATED"/>
    <property type="match status" value="1"/>
</dbReference>
<evidence type="ECO:0000313" key="4">
    <source>
        <dbReference type="EMBL" id="KAK2197544.1"/>
    </source>
</evidence>
<comment type="subcellular location">
    <subcellularLocation>
        <location evidence="1">Nucleus</location>
    </subcellularLocation>
</comment>
<dbReference type="GeneID" id="94334844"/>
<dbReference type="InterPro" id="IPR051421">
    <property type="entry name" value="RNA_Proc_DNA_Dmg_Regulator"/>
</dbReference>
<dbReference type="KEGG" id="bdw:94334844"/>
<evidence type="ECO:0000259" key="3">
    <source>
        <dbReference type="Pfam" id="PF11931"/>
    </source>
</evidence>
<dbReference type="Pfam" id="PF11931">
    <property type="entry name" value="SF3a60_Prp9_C"/>
    <property type="match status" value="1"/>
</dbReference>
<feature type="domain" description="Splicing factor SF3a60 /Prp9 subunit C-terminal" evidence="3">
    <location>
        <begin position="407"/>
        <end position="526"/>
    </location>
</feature>
<dbReference type="GO" id="GO:0003723">
    <property type="term" value="F:RNA binding"/>
    <property type="evidence" value="ECO:0007669"/>
    <property type="project" value="InterPro"/>
</dbReference>
<protein>
    <submittedName>
        <fullName evidence="4">Bifunctional SF3A3 domain/Splicing factor 3A subunit 3/Splicing factor SF3a60 -Prp9 subunit</fullName>
    </submittedName>
</protein>
<comment type="caution">
    <text evidence="4">The sequence shown here is derived from an EMBL/GenBank/DDBJ whole genome shotgun (WGS) entry which is preliminary data.</text>
</comment>
<name>A0AAD9UQ38_9APIC</name>
<dbReference type="EMBL" id="JALLKP010000001">
    <property type="protein sequence ID" value="KAK2197544.1"/>
    <property type="molecule type" value="Genomic_DNA"/>
</dbReference>
<keyword evidence="2" id="KW-0539">Nucleus</keyword>
<proteinExistence type="predicted"/>
<dbReference type="Proteomes" id="UP001214638">
    <property type="component" value="Unassembled WGS sequence"/>
</dbReference>
<gene>
    <name evidence="4" type="ORF">BdWA1_000546</name>
</gene>
<dbReference type="AlphaFoldDB" id="A0AAD9UQ38"/>
<dbReference type="InterPro" id="IPR024598">
    <property type="entry name" value="SF3a60/Prp9_C"/>
</dbReference>
<evidence type="ECO:0000256" key="1">
    <source>
        <dbReference type="ARBA" id="ARBA00004123"/>
    </source>
</evidence>
<evidence type="ECO:0000313" key="5">
    <source>
        <dbReference type="Proteomes" id="UP001214638"/>
    </source>
</evidence>
<keyword evidence="5" id="KW-1185">Reference proteome</keyword>
<sequence length="526" mass="61592">MDFILERTRSGQEELEYLEKATSALLRDREVTQGPKRVSIETAIKNLVDEAQSVANDLINIYRDQDGLRRDEIRRISGAGESGSDQDALWTCYYSSLKQLKDFYRQNEHLNVALEPRTAEQMANKALSRIDLHAIFTPEEQQGRCLDLLENFRSFVNLQELRAYRERSHRQQEVLRLQKRGVKDPKEREAKMAPYVELDYATYLGSLDKFHLIPRHCKYRVDDYRNYLDSLQGYFADFFQRQNPLVNVQQLLNQFESEFADAWDAGKIEHWKEATNAMDFYLKPVDRLFASEGVFKSFQQGKRYQRAVQQFSQFDSTELDNHTQSSRDHDRELAKLEFLAQNWVKVLESTIEKTIENLHKRESRTNRELEASQSLALQILEAVENTQVNSGDESEEEDAKPVYNPLNLPLGYDGKPIPFWLYKLHGLGVEFKCEICGNYSYWGRKAFENHFSEWRHCFGMRCLGIPNTPHFREITTIQDAFALYERLRNHPDNVGFNVAQEVECEDNEGNVMSVRAYEDLRRQGLL</sequence>
<dbReference type="GO" id="GO:0000398">
    <property type="term" value="P:mRNA splicing, via spliceosome"/>
    <property type="evidence" value="ECO:0007669"/>
    <property type="project" value="InterPro"/>
</dbReference>
<accession>A0AAD9UQ38</accession>